<keyword evidence="2" id="KW-1185">Reference proteome</keyword>
<accession>A0A2V3ZTJ2</accession>
<evidence type="ECO:0000313" key="2">
    <source>
        <dbReference type="Proteomes" id="UP000248079"/>
    </source>
</evidence>
<organism evidence="1 2">
    <name type="scientific">Marinifilum breve</name>
    <dbReference type="NCBI Taxonomy" id="2184082"/>
    <lineage>
        <taxon>Bacteria</taxon>
        <taxon>Pseudomonadati</taxon>
        <taxon>Bacteroidota</taxon>
        <taxon>Bacteroidia</taxon>
        <taxon>Marinilabiliales</taxon>
        <taxon>Marinifilaceae</taxon>
    </lineage>
</organism>
<proteinExistence type="predicted"/>
<reference evidence="1 2" key="1">
    <citation type="submission" date="2018-05" db="EMBL/GenBank/DDBJ databases">
        <title>Marinifilum breve JC075T sp. nov., a marine bacterium isolated from Yongle Blue Hole in the South China Sea.</title>
        <authorList>
            <person name="Fu T."/>
        </authorList>
    </citation>
    <scope>NUCLEOTIDE SEQUENCE [LARGE SCALE GENOMIC DNA]</scope>
    <source>
        <strain evidence="1 2">JC075</strain>
    </source>
</reference>
<protein>
    <submittedName>
        <fullName evidence="1">Uncharacterized protein</fullName>
    </submittedName>
</protein>
<dbReference type="OrthoDB" id="769954at2"/>
<dbReference type="EMBL" id="QFLI01000024">
    <property type="protein sequence ID" value="PXX94889.1"/>
    <property type="molecule type" value="Genomic_DNA"/>
</dbReference>
<dbReference type="AlphaFoldDB" id="A0A2V3ZTJ2"/>
<dbReference type="RefSeq" id="WP_110364056.1">
    <property type="nucleotide sequence ID" value="NZ_QFLI01000024.1"/>
</dbReference>
<comment type="caution">
    <text evidence="1">The sequence shown here is derived from an EMBL/GenBank/DDBJ whole genome shotgun (WGS) entry which is preliminary data.</text>
</comment>
<name>A0A2V3ZTJ2_9BACT</name>
<sequence>MKKLSIILFCLTFVISGKTQTVIGDIAATQIKFFEYYNHTNKHEWLKLFHINDNGWSRGGISGTVMYQDYHGKGGGLIHFTFPQNINSDQKPTIVLHGDAANDFNWYAYRSADSKGYDVYIKTPGYHVGFTFMVRGYSYVDYFKAVEVPLGEVIWNTGIDTDTHVCYKGNGKIGFGTRSPAYKLDVIGTIRAQELKVDMQGADFVFEEDYQLRSLEEVESFVRENKHLPDVAPAKEMQENGVNQSEMNQKLLQKIEELTLYTIEQQKQLDKQSKLIEQLLSKQK</sequence>
<gene>
    <name evidence="1" type="ORF">DF185_22830</name>
</gene>
<dbReference type="Proteomes" id="UP000248079">
    <property type="component" value="Unassembled WGS sequence"/>
</dbReference>
<evidence type="ECO:0000313" key="1">
    <source>
        <dbReference type="EMBL" id="PXX94889.1"/>
    </source>
</evidence>